<feature type="domain" description="Peptidase S8/S53" evidence="12">
    <location>
        <begin position="197"/>
        <end position="440"/>
    </location>
</feature>
<dbReference type="AlphaFoldDB" id="A0A561DPC1"/>
<dbReference type="PANTHER" id="PTHR43806:SF11">
    <property type="entry name" value="CEREVISIN-RELATED"/>
    <property type="match status" value="1"/>
</dbReference>
<dbReference type="InterPro" id="IPR034084">
    <property type="entry name" value="Thermitase-like_dom"/>
</dbReference>
<evidence type="ECO:0000256" key="3">
    <source>
        <dbReference type="ARBA" id="ARBA00011073"/>
    </source>
</evidence>
<proteinExistence type="inferred from homology"/>
<comment type="similarity">
    <text evidence="3 9 10">Belongs to the peptidase S8 family.</text>
</comment>
<gene>
    <name evidence="14" type="ORF">FB550_103392</name>
</gene>
<accession>A0A561DPC1</accession>
<dbReference type="GO" id="GO:0005576">
    <property type="term" value="C:extracellular region"/>
    <property type="evidence" value="ECO:0007669"/>
    <property type="project" value="UniProtKB-SubCell"/>
</dbReference>
<dbReference type="GO" id="GO:0004252">
    <property type="term" value="F:serine-type endopeptidase activity"/>
    <property type="evidence" value="ECO:0007669"/>
    <property type="project" value="UniProtKB-UniRule"/>
</dbReference>
<dbReference type="PROSITE" id="PS00136">
    <property type="entry name" value="SUBTILASE_ASP"/>
    <property type="match status" value="1"/>
</dbReference>
<evidence type="ECO:0000256" key="8">
    <source>
        <dbReference type="ARBA" id="ARBA00022837"/>
    </source>
</evidence>
<dbReference type="Pfam" id="PF00082">
    <property type="entry name" value="Peptidase_S8"/>
    <property type="match status" value="1"/>
</dbReference>
<reference evidence="14 15" key="1">
    <citation type="submission" date="2019-06" db="EMBL/GenBank/DDBJ databases">
        <title>Sorghum-associated microbial communities from plants grown in Nebraska, USA.</title>
        <authorList>
            <person name="Schachtman D."/>
        </authorList>
    </citation>
    <scope>NUCLEOTIDE SEQUENCE [LARGE SCALE GENOMIC DNA]</scope>
    <source>
        <strain evidence="14 15">2482</strain>
    </source>
</reference>
<sequence length="456" mass="50376">MRNRLIFGIFTLGLGIILFATMRPFFLDKGEQRNNLNSITRTENTGRPLQVQNVQHRNGKIQRINMIKTNHQLVHRLNNSPSIKVINHNKKDKSHYYENEIVVNFKTIPPQEKIDQYLKDIDGSLREKHETVYIFKSNSKTANELEKYFIRNQTVEYAEPHYIFVPNDVNDTYYQSYQWNLPAIGTEQGWNLTRGSKKIKIAVVDTGVDLDHPDLARRLTTGYNAIDDNNNPDDNNGHGSHVAGIIAADTNNGVGMAGITWYNPIIPVKVMGADGTGGSFYVSKGIRWAVDHGADVINLSLGNYQSCDVLESAIDYAQEKNVVVISAAGNDNTSQRSYPAAYPGVLGVAAVDWDGKRAEFSNFGDYVDVAAPGVEIPSTFSNGEYAALSGTSMAAPHVTALAGLIRSINPKLKNTDVVKIITSSARPVNQNRQSPYYGNGIINNAAALQMAATKNK</sequence>
<keyword evidence="7 9" id="KW-0720">Serine protease</keyword>
<dbReference type="InterPro" id="IPR015500">
    <property type="entry name" value="Peptidase_S8_subtilisin-rel"/>
</dbReference>
<dbReference type="PROSITE" id="PS00138">
    <property type="entry name" value="SUBTILASE_SER"/>
    <property type="match status" value="1"/>
</dbReference>
<evidence type="ECO:0000256" key="7">
    <source>
        <dbReference type="ARBA" id="ARBA00022825"/>
    </source>
</evidence>
<evidence type="ECO:0000256" key="4">
    <source>
        <dbReference type="ARBA" id="ARBA00022525"/>
    </source>
</evidence>
<feature type="active site" description="Charge relay system" evidence="9">
    <location>
        <position position="392"/>
    </location>
</feature>
<evidence type="ECO:0000259" key="12">
    <source>
        <dbReference type="Pfam" id="PF00082"/>
    </source>
</evidence>
<evidence type="ECO:0000313" key="15">
    <source>
        <dbReference type="Proteomes" id="UP000319671"/>
    </source>
</evidence>
<evidence type="ECO:0000259" key="13">
    <source>
        <dbReference type="Pfam" id="PF22148"/>
    </source>
</evidence>
<feature type="active site" description="Charge relay system" evidence="9">
    <location>
        <position position="205"/>
    </location>
</feature>
<dbReference type="CDD" id="cd07484">
    <property type="entry name" value="Peptidases_S8_Thermitase_like"/>
    <property type="match status" value="1"/>
</dbReference>
<keyword evidence="11" id="KW-0812">Transmembrane</keyword>
<evidence type="ECO:0000256" key="5">
    <source>
        <dbReference type="ARBA" id="ARBA00022670"/>
    </source>
</evidence>
<dbReference type="InterPro" id="IPR036852">
    <property type="entry name" value="Peptidase_S8/S53_dom_sf"/>
</dbReference>
<dbReference type="Pfam" id="PF22148">
    <property type="entry name" value="Fervidolysin_NPro-like"/>
    <property type="match status" value="1"/>
</dbReference>
<dbReference type="InterPro" id="IPR000209">
    <property type="entry name" value="Peptidase_S8/S53_dom"/>
</dbReference>
<evidence type="ECO:0000256" key="6">
    <source>
        <dbReference type="ARBA" id="ARBA00022801"/>
    </source>
</evidence>
<dbReference type="InterPro" id="IPR023828">
    <property type="entry name" value="Peptidase_S8_Ser-AS"/>
</dbReference>
<dbReference type="GO" id="GO:0006508">
    <property type="term" value="P:proteolysis"/>
    <property type="evidence" value="ECO:0007669"/>
    <property type="project" value="UniProtKB-KW"/>
</dbReference>
<dbReference type="PROSITE" id="PS51892">
    <property type="entry name" value="SUBTILASE"/>
    <property type="match status" value="1"/>
</dbReference>
<dbReference type="InterPro" id="IPR023827">
    <property type="entry name" value="Peptidase_S8_Asp-AS"/>
</dbReference>
<evidence type="ECO:0000256" key="11">
    <source>
        <dbReference type="SAM" id="Phobius"/>
    </source>
</evidence>
<keyword evidence="8" id="KW-0106">Calcium</keyword>
<comment type="subcellular location">
    <subcellularLocation>
        <location evidence="2">Secreted</location>
    </subcellularLocation>
</comment>
<keyword evidence="6 9" id="KW-0378">Hydrolase</keyword>
<dbReference type="SUPFAM" id="SSF52743">
    <property type="entry name" value="Subtilisin-like"/>
    <property type="match status" value="1"/>
</dbReference>
<dbReference type="InterPro" id="IPR054399">
    <property type="entry name" value="Fervidolysin-like_N_prodom"/>
</dbReference>
<comment type="caution">
    <text evidence="14">The sequence shown here is derived from an EMBL/GenBank/DDBJ whole genome shotgun (WGS) entry which is preliminary data.</text>
</comment>
<dbReference type="RefSeq" id="WP_144563891.1">
    <property type="nucleotide sequence ID" value="NZ_VIVN01000003.1"/>
</dbReference>
<evidence type="ECO:0000256" key="10">
    <source>
        <dbReference type="RuleBase" id="RU003355"/>
    </source>
</evidence>
<organism evidence="14 15">
    <name type="scientific">Neobacillus bataviensis</name>
    <dbReference type="NCBI Taxonomy" id="220685"/>
    <lineage>
        <taxon>Bacteria</taxon>
        <taxon>Bacillati</taxon>
        <taxon>Bacillota</taxon>
        <taxon>Bacilli</taxon>
        <taxon>Bacillales</taxon>
        <taxon>Bacillaceae</taxon>
        <taxon>Neobacillus</taxon>
    </lineage>
</organism>
<comment type="cofactor">
    <cofactor evidence="1">
        <name>Ca(2+)</name>
        <dbReference type="ChEBI" id="CHEBI:29108"/>
    </cofactor>
</comment>
<evidence type="ECO:0000313" key="14">
    <source>
        <dbReference type="EMBL" id="TWE05214.1"/>
    </source>
</evidence>
<dbReference type="Proteomes" id="UP000319671">
    <property type="component" value="Unassembled WGS sequence"/>
</dbReference>
<dbReference type="InterPro" id="IPR022398">
    <property type="entry name" value="Peptidase_S8_His-AS"/>
</dbReference>
<keyword evidence="11" id="KW-0472">Membrane</keyword>
<feature type="active site" description="Charge relay system" evidence="9">
    <location>
        <position position="238"/>
    </location>
</feature>
<dbReference type="EMBL" id="VIVN01000003">
    <property type="protein sequence ID" value="TWE05214.1"/>
    <property type="molecule type" value="Genomic_DNA"/>
</dbReference>
<dbReference type="PANTHER" id="PTHR43806">
    <property type="entry name" value="PEPTIDASE S8"/>
    <property type="match status" value="1"/>
</dbReference>
<dbReference type="PRINTS" id="PR00723">
    <property type="entry name" value="SUBTILISIN"/>
</dbReference>
<evidence type="ECO:0000256" key="1">
    <source>
        <dbReference type="ARBA" id="ARBA00001913"/>
    </source>
</evidence>
<feature type="domain" description="Fervidolysin-like N-terminal prodomain" evidence="13">
    <location>
        <begin position="89"/>
        <end position="161"/>
    </location>
</feature>
<protein>
    <submittedName>
        <fullName evidence="14">Subtilase family protein</fullName>
    </submittedName>
</protein>
<evidence type="ECO:0000256" key="2">
    <source>
        <dbReference type="ARBA" id="ARBA00004613"/>
    </source>
</evidence>
<dbReference type="Gene3D" id="3.40.50.200">
    <property type="entry name" value="Peptidase S8/S53 domain"/>
    <property type="match status" value="1"/>
</dbReference>
<keyword evidence="15" id="KW-1185">Reference proteome</keyword>
<name>A0A561DPC1_9BACI</name>
<feature type="transmembrane region" description="Helical" evidence="11">
    <location>
        <begin position="6"/>
        <end position="26"/>
    </location>
</feature>
<keyword evidence="4" id="KW-0964">Secreted</keyword>
<dbReference type="InterPro" id="IPR050131">
    <property type="entry name" value="Peptidase_S8_subtilisin-like"/>
</dbReference>
<dbReference type="PROSITE" id="PS00137">
    <property type="entry name" value="SUBTILASE_HIS"/>
    <property type="match status" value="1"/>
</dbReference>
<keyword evidence="5 9" id="KW-0645">Protease</keyword>
<evidence type="ECO:0000256" key="9">
    <source>
        <dbReference type="PROSITE-ProRule" id="PRU01240"/>
    </source>
</evidence>
<keyword evidence="11" id="KW-1133">Transmembrane helix</keyword>